<dbReference type="AlphaFoldDB" id="A0AAV7L8B8"/>
<accession>A0AAV7L8B8</accession>
<reference evidence="1" key="1">
    <citation type="journal article" date="2022" name="bioRxiv">
        <title>Sequencing and chromosome-scale assembly of the giantPleurodeles waltlgenome.</title>
        <authorList>
            <person name="Brown T."/>
            <person name="Elewa A."/>
            <person name="Iarovenko S."/>
            <person name="Subramanian E."/>
            <person name="Araus A.J."/>
            <person name="Petzold A."/>
            <person name="Susuki M."/>
            <person name="Suzuki K.-i.T."/>
            <person name="Hayashi T."/>
            <person name="Toyoda A."/>
            <person name="Oliveira C."/>
            <person name="Osipova E."/>
            <person name="Leigh N.D."/>
            <person name="Simon A."/>
            <person name="Yun M.H."/>
        </authorList>
    </citation>
    <scope>NUCLEOTIDE SEQUENCE</scope>
    <source>
        <strain evidence="1">20211129_DDA</strain>
        <tissue evidence="1">Liver</tissue>
    </source>
</reference>
<evidence type="ECO:0000313" key="1">
    <source>
        <dbReference type="EMBL" id="KAJ1087247.1"/>
    </source>
</evidence>
<protein>
    <submittedName>
        <fullName evidence="1">Uncharacterized protein</fullName>
    </submittedName>
</protein>
<name>A0AAV7L8B8_PLEWA</name>
<comment type="caution">
    <text evidence="1">The sequence shown here is derived from an EMBL/GenBank/DDBJ whole genome shotgun (WGS) entry which is preliminary data.</text>
</comment>
<dbReference type="Proteomes" id="UP001066276">
    <property type="component" value="Chromosome 11"/>
</dbReference>
<keyword evidence="2" id="KW-1185">Reference proteome</keyword>
<gene>
    <name evidence="1" type="ORF">NDU88_000429</name>
</gene>
<sequence length="73" mass="7991">MGSWARGDVDAENEHKVSALLQCFPWRRRREGSSLKSGKNISGEIPQHPEEGIALKALCQLANGGCEESHTDT</sequence>
<proteinExistence type="predicted"/>
<organism evidence="1 2">
    <name type="scientific">Pleurodeles waltl</name>
    <name type="common">Iberian ribbed newt</name>
    <dbReference type="NCBI Taxonomy" id="8319"/>
    <lineage>
        <taxon>Eukaryota</taxon>
        <taxon>Metazoa</taxon>
        <taxon>Chordata</taxon>
        <taxon>Craniata</taxon>
        <taxon>Vertebrata</taxon>
        <taxon>Euteleostomi</taxon>
        <taxon>Amphibia</taxon>
        <taxon>Batrachia</taxon>
        <taxon>Caudata</taxon>
        <taxon>Salamandroidea</taxon>
        <taxon>Salamandridae</taxon>
        <taxon>Pleurodelinae</taxon>
        <taxon>Pleurodeles</taxon>
    </lineage>
</organism>
<dbReference type="EMBL" id="JANPWB010000015">
    <property type="protein sequence ID" value="KAJ1087247.1"/>
    <property type="molecule type" value="Genomic_DNA"/>
</dbReference>
<evidence type="ECO:0000313" key="2">
    <source>
        <dbReference type="Proteomes" id="UP001066276"/>
    </source>
</evidence>